<keyword evidence="1" id="KW-0805">Transcription regulation</keyword>
<keyword evidence="3" id="KW-0238">DNA-binding</keyword>
<dbReference type="PANTHER" id="PTHR43133">
    <property type="entry name" value="RNA POLYMERASE ECF-TYPE SIGMA FACTO"/>
    <property type="match status" value="1"/>
</dbReference>
<evidence type="ECO:0000259" key="6">
    <source>
        <dbReference type="Pfam" id="PF04542"/>
    </source>
</evidence>
<proteinExistence type="predicted"/>
<accession>A0ABW0BHG4</accession>
<dbReference type="Gene3D" id="1.10.1740.10">
    <property type="match status" value="1"/>
</dbReference>
<evidence type="ECO:0000256" key="1">
    <source>
        <dbReference type="ARBA" id="ARBA00023015"/>
    </source>
</evidence>
<dbReference type="SUPFAM" id="SSF88946">
    <property type="entry name" value="Sigma2 domain of RNA polymerase sigma factors"/>
    <property type="match status" value="1"/>
</dbReference>
<dbReference type="InterPro" id="IPR039425">
    <property type="entry name" value="RNA_pol_sigma-70-like"/>
</dbReference>
<organism evidence="7 8">
    <name type="scientific">Nocardioides taihuensis</name>
    <dbReference type="NCBI Taxonomy" id="1835606"/>
    <lineage>
        <taxon>Bacteria</taxon>
        <taxon>Bacillati</taxon>
        <taxon>Actinomycetota</taxon>
        <taxon>Actinomycetes</taxon>
        <taxon>Propionibacteriales</taxon>
        <taxon>Nocardioidaceae</taxon>
        <taxon>Nocardioides</taxon>
    </lineage>
</organism>
<keyword evidence="8" id="KW-1185">Reference proteome</keyword>
<evidence type="ECO:0000256" key="3">
    <source>
        <dbReference type="ARBA" id="ARBA00023125"/>
    </source>
</evidence>
<keyword evidence="2" id="KW-0731">Sigma factor</keyword>
<reference evidence="8" key="1">
    <citation type="journal article" date="2019" name="Int. J. Syst. Evol. Microbiol.">
        <title>The Global Catalogue of Microorganisms (GCM) 10K type strain sequencing project: providing services to taxonomists for standard genome sequencing and annotation.</title>
        <authorList>
            <consortium name="The Broad Institute Genomics Platform"/>
            <consortium name="The Broad Institute Genome Sequencing Center for Infectious Disease"/>
            <person name="Wu L."/>
            <person name="Ma J."/>
        </authorList>
    </citation>
    <scope>NUCLEOTIDE SEQUENCE [LARGE SCALE GENOMIC DNA]</scope>
    <source>
        <strain evidence="8">DFY41</strain>
    </source>
</reference>
<protein>
    <submittedName>
        <fullName evidence="7">Sigma factor</fullName>
    </submittedName>
</protein>
<dbReference type="EMBL" id="JBHSKD010000007">
    <property type="protein sequence ID" value="MFC5176535.1"/>
    <property type="molecule type" value="Genomic_DNA"/>
</dbReference>
<feature type="region of interest" description="Disordered" evidence="5">
    <location>
        <begin position="106"/>
        <end position="139"/>
    </location>
</feature>
<comment type="caution">
    <text evidence="7">The sequence shown here is derived from an EMBL/GenBank/DDBJ whole genome shotgun (WGS) entry which is preliminary data.</text>
</comment>
<dbReference type="RefSeq" id="WP_378588928.1">
    <property type="nucleotide sequence ID" value="NZ_JBHSKD010000007.1"/>
</dbReference>
<evidence type="ECO:0000313" key="7">
    <source>
        <dbReference type="EMBL" id="MFC5176535.1"/>
    </source>
</evidence>
<dbReference type="InterPro" id="IPR013325">
    <property type="entry name" value="RNA_pol_sigma_r2"/>
</dbReference>
<evidence type="ECO:0000256" key="5">
    <source>
        <dbReference type="SAM" id="MobiDB-lite"/>
    </source>
</evidence>
<evidence type="ECO:0000256" key="2">
    <source>
        <dbReference type="ARBA" id="ARBA00023082"/>
    </source>
</evidence>
<keyword evidence="4" id="KW-0804">Transcription</keyword>
<dbReference type="Pfam" id="PF04542">
    <property type="entry name" value="Sigma70_r2"/>
    <property type="match status" value="1"/>
</dbReference>
<dbReference type="InterPro" id="IPR007627">
    <property type="entry name" value="RNA_pol_sigma70_r2"/>
</dbReference>
<dbReference type="PANTHER" id="PTHR43133:SF50">
    <property type="entry name" value="ECF RNA POLYMERASE SIGMA FACTOR SIGM"/>
    <property type="match status" value="1"/>
</dbReference>
<sequence>MDEAAFSDYVAARRPQLFRTACLLCGDPHRAEDVVQDALARLYAAWDRVGRMDSVDAYGRRIIVNAHYGDRRRPWRRERASEPRDVPLEPGFPMEDAEAVRAAIRSLPPGHGCGDHRAGHLPVGRVGPPEPDQVRSSRRARYGAVALPSAFAMSAGMPVATT</sequence>
<evidence type="ECO:0000313" key="8">
    <source>
        <dbReference type="Proteomes" id="UP001596087"/>
    </source>
</evidence>
<feature type="domain" description="RNA polymerase sigma-70 region 2" evidence="6">
    <location>
        <begin position="11"/>
        <end position="76"/>
    </location>
</feature>
<gene>
    <name evidence="7" type="ORF">ACFPGP_07615</name>
</gene>
<name>A0ABW0BHG4_9ACTN</name>
<dbReference type="Proteomes" id="UP001596087">
    <property type="component" value="Unassembled WGS sequence"/>
</dbReference>
<evidence type="ECO:0000256" key="4">
    <source>
        <dbReference type="ARBA" id="ARBA00023163"/>
    </source>
</evidence>